<proteinExistence type="predicted"/>
<dbReference type="InterPro" id="IPR017703">
    <property type="entry name" value="YgfZ/GCV_T_CS"/>
</dbReference>
<comment type="caution">
    <text evidence="2">The sequence shown here is derived from an EMBL/GenBank/DDBJ whole genome shotgun (WGS) entry which is preliminary data.</text>
</comment>
<reference evidence="2 3" key="1">
    <citation type="submission" date="2017-08" db="EMBL/GenBank/DDBJ databases">
        <title>Infants hospitalized years apart are colonized by the same room-sourced microbial strains.</title>
        <authorList>
            <person name="Brooks B."/>
            <person name="Olm M.R."/>
            <person name="Firek B.A."/>
            <person name="Baker R."/>
            <person name="Thomas B.C."/>
            <person name="Morowitz M.J."/>
            <person name="Banfield J.F."/>
        </authorList>
    </citation>
    <scope>NUCLEOTIDE SEQUENCE [LARGE SCALE GENOMIC DNA]</scope>
    <source>
        <strain evidence="2">S2_005_002_R2_29</strain>
    </source>
</reference>
<dbReference type="Gene3D" id="3.30.1360.120">
    <property type="entry name" value="Probable tRNA modification gtpase trme, domain 1"/>
    <property type="match status" value="2"/>
</dbReference>
<name>A0A2W5MZI6_9BACT</name>
<keyword evidence="1" id="KW-0809">Transit peptide</keyword>
<dbReference type="NCBIfam" id="TIGR03317">
    <property type="entry name" value="ygfZ_signature"/>
    <property type="match status" value="1"/>
</dbReference>
<gene>
    <name evidence="2" type="ORF">DI551_06465</name>
</gene>
<dbReference type="PIRSF" id="PIRSF006487">
    <property type="entry name" value="GcvT"/>
    <property type="match status" value="1"/>
</dbReference>
<dbReference type="PANTHER" id="PTHR22602:SF0">
    <property type="entry name" value="TRANSFERASE CAF17, MITOCHONDRIAL-RELATED"/>
    <property type="match status" value="1"/>
</dbReference>
<dbReference type="InterPro" id="IPR027266">
    <property type="entry name" value="TrmE/GcvT-like"/>
</dbReference>
<protein>
    <submittedName>
        <fullName evidence="2">Folate-binding protein</fullName>
    </submittedName>
</protein>
<dbReference type="GO" id="GO:0016226">
    <property type="term" value="P:iron-sulfur cluster assembly"/>
    <property type="evidence" value="ECO:0007669"/>
    <property type="project" value="TreeGrafter"/>
</dbReference>
<dbReference type="PANTHER" id="PTHR22602">
    <property type="entry name" value="TRANSFERASE CAF17, MITOCHONDRIAL-RELATED"/>
    <property type="match status" value="1"/>
</dbReference>
<dbReference type="AlphaFoldDB" id="A0A2W5MZI6"/>
<organism evidence="2 3">
    <name type="scientific">Micavibrio aeruginosavorus</name>
    <dbReference type="NCBI Taxonomy" id="349221"/>
    <lineage>
        <taxon>Bacteria</taxon>
        <taxon>Pseudomonadati</taxon>
        <taxon>Bdellovibrionota</taxon>
        <taxon>Bdellovibrionia</taxon>
        <taxon>Bdellovibrionales</taxon>
        <taxon>Pseudobdellovibrionaceae</taxon>
        <taxon>Micavibrio</taxon>
    </lineage>
</organism>
<dbReference type="SUPFAM" id="SSF103025">
    <property type="entry name" value="Folate-binding domain"/>
    <property type="match status" value="1"/>
</dbReference>
<evidence type="ECO:0000313" key="3">
    <source>
        <dbReference type="Proteomes" id="UP000249417"/>
    </source>
</evidence>
<accession>A0A2W5MZI6</accession>
<dbReference type="Proteomes" id="UP000249417">
    <property type="component" value="Unassembled WGS sequence"/>
</dbReference>
<evidence type="ECO:0000313" key="2">
    <source>
        <dbReference type="EMBL" id="PZQ45778.1"/>
    </source>
</evidence>
<sequence>MSKSFYVTLANRGLIQIEGEDRVSFLNGLVSNDVAQLKPGTIQYSCLLTPQGKFLHDFFLHDAGNVILMDCEGGARARDLYDRLNKFRLRAKVKISVEENHPVYAVFYAGEGLPDPRNENMGRRAFEKPDMEEKPFEEWDRLRISLTVPDGSRDMEIEKSTLLECGIEKLNGIDWNKGCYMGQELTARMKYRGLAKKHLYTVTFKDKAPVPFSDLPSGGNMRSSCGDIGIALLKDGEPTCL</sequence>
<dbReference type="EMBL" id="QFQB01000039">
    <property type="protein sequence ID" value="PZQ45778.1"/>
    <property type="molecule type" value="Genomic_DNA"/>
</dbReference>
<dbReference type="InterPro" id="IPR045179">
    <property type="entry name" value="YgfZ/GcvT"/>
</dbReference>
<evidence type="ECO:0000256" key="1">
    <source>
        <dbReference type="ARBA" id="ARBA00022946"/>
    </source>
</evidence>